<dbReference type="InterPro" id="IPR006427">
    <property type="entry name" value="Portal_HK97"/>
</dbReference>
<organism evidence="2 3">
    <name type="scientific">Rhodobacter viridis</name>
    <dbReference type="NCBI Taxonomy" id="1054202"/>
    <lineage>
        <taxon>Bacteria</taxon>
        <taxon>Pseudomonadati</taxon>
        <taxon>Pseudomonadota</taxon>
        <taxon>Alphaproteobacteria</taxon>
        <taxon>Rhodobacterales</taxon>
        <taxon>Rhodobacter group</taxon>
        <taxon>Rhodobacter</taxon>
    </lineage>
</organism>
<accession>A0A318TPZ5</accession>
<reference evidence="2 3" key="1">
    <citation type="submission" date="2018-06" db="EMBL/GenBank/DDBJ databases">
        <title>Genomic Encyclopedia of Type Strains, Phase III (KMG-III): the genomes of soil and plant-associated and newly described type strains.</title>
        <authorList>
            <person name="Whitman W."/>
        </authorList>
    </citation>
    <scope>NUCLEOTIDE SEQUENCE [LARGE SCALE GENOMIC DNA]</scope>
    <source>
        <strain evidence="2 3">JA737</strain>
    </source>
</reference>
<evidence type="ECO:0000313" key="2">
    <source>
        <dbReference type="EMBL" id="PYF06744.1"/>
    </source>
</evidence>
<feature type="compositionally biased region" description="Low complexity" evidence="1">
    <location>
        <begin position="383"/>
        <end position="393"/>
    </location>
</feature>
<comment type="caution">
    <text evidence="2">The sequence shown here is derived from an EMBL/GenBank/DDBJ whole genome shotgun (WGS) entry which is preliminary data.</text>
</comment>
<name>A0A318TPZ5_9RHOB</name>
<dbReference type="AlphaFoldDB" id="A0A318TPZ5"/>
<dbReference type="Proteomes" id="UP000247727">
    <property type="component" value="Unassembled WGS sequence"/>
</dbReference>
<dbReference type="Gene3D" id="3.30.1120.70">
    <property type="match status" value="1"/>
</dbReference>
<feature type="region of interest" description="Disordered" evidence="1">
    <location>
        <begin position="363"/>
        <end position="401"/>
    </location>
</feature>
<dbReference type="Gene3D" id="3.40.140.120">
    <property type="match status" value="1"/>
</dbReference>
<keyword evidence="3" id="KW-1185">Reference proteome</keyword>
<evidence type="ECO:0000313" key="3">
    <source>
        <dbReference type="Proteomes" id="UP000247727"/>
    </source>
</evidence>
<dbReference type="NCBIfam" id="TIGR01537">
    <property type="entry name" value="portal_HK97"/>
    <property type="match status" value="1"/>
</dbReference>
<sequence length="401" mass="43216">MFQKFLSAFQKKAVGVSTPAALPLFGLAPTLTGKTVTTESALRVPAVACAVALIAETVGSLPAKLFEKEGRASVTDHAAFSLIHDEANPWTSAEALRVQLTTDALLRGHGFALVVRNATGDPVELHRLEPHMVQVETDDFGEPAYLVQLADGRHRYPFTDILHVSAFGGASPITLGREAIGLALAFEEHIAKLFANGGKPGGILKTEKTLGDEAKAKLATSWTAAHGAGRSGGTAILDEGMSYEAVTMTLADTQFAENRLEQIREIARAFRVPPTMLFELTRGTWSNTEEMARQFLQVTLKPWLASWSWAYARCLLSPEERRRLYVEFVTDDLTTTDTAARAAAYGQYRSMGAMTANEVRAGLNLPPRADGDTLQNPYTTTGAAPAVDPVADPAPEDVPHD</sequence>
<feature type="compositionally biased region" description="Polar residues" evidence="1">
    <location>
        <begin position="373"/>
        <end position="382"/>
    </location>
</feature>
<dbReference type="Pfam" id="PF04860">
    <property type="entry name" value="Phage_portal"/>
    <property type="match status" value="1"/>
</dbReference>
<dbReference type="OrthoDB" id="7592047at2"/>
<gene>
    <name evidence="2" type="ORF">C8J30_12426</name>
</gene>
<proteinExistence type="predicted"/>
<evidence type="ECO:0000256" key="1">
    <source>
        <dbReference type="SAM" id="MobiDB-lite"/>
    </source>
</evidence>
<dbReference type="Gene3D" id="1.20.1270.210">
    <property type="match status" value="1"/>
</dbReference>
<protein>
    <submittedName>
        <fullName evidence="2">HK97 family phage portal protein</fullName>
    </submittedName>
</protein>
<dbReference type="InterPro" id="IPR006944">
    <property type="entry name" value="Phage/GTA_portal"/>
</dbReference>
<dbReference type="EMBL" id="QJTK01000024">
    <property type="protein sequence ID" value="PYF06744.1"/>
    <property type="molecule type" value="Genomic_DNA"/>
</dbReference>